<evidence type="ECO:0000313" key="3">
    <source>
        <dbReference type="Proteomes" id="UP000039865"/>
    </source>
</evidence>
<feature type="compositionally biased region" description="Basic and acidic residues" evidence="1">
    <location>
        <begin position="744"/>
        <end position="758"/>
    </location>
</feature>
<dbReference type="EMBL" id="CCKQ01008802">
    <property type="protein sequence ID" value="CDW80267.1"/>
    <property type="molecule type" value="Genomic_DNA"/>
</dbReference>
<accession>A0A078AFG8</accession>
<organism evidence="2 3">
    <name type="scientific">Stylonychia lemnae</name>
    <name type="common">Ciliate</name>
    <dbReference type="NCBI Taxonomy" id="5949"/>
    <lineage>
        <taxon>Eukaryota</taxon>
        <taxon>Sar</taxon>
        <taxon>Alveolata</taxon>
        <taxon>Ciliophora</taxon>
        <taxon>Intramacronucleata</taxon>
        <taxon>Spirotrichea</taxon>
        <taxon>Stichotrichia</taxon>
        <taxon>Sporadotrichida</taxon>
        <taxon>Oxytrichidae</taxon>
        <taxon>Stylonychinae</taxon>
        <taxon>Stylonychia</taxon>
    </lineage>
</organism>
<feature type="region of interest" description="Disordered" evidence="1">
    <location>
        <begin position="741"/>
        <end position="769"/>
    </location>
</feature>
<keyword evidence="3" id="KW-1185">Reference proteome</keyword>
<dbReference type="AlphaFoldDB" id="A0A078AFG8"/>
<protein>
    <submittedName>
        <fullName evidence="2">Uncharacterized protein</fullName>
    </submittedName>
</protein>
<reference evidence="2 3" key="1">
    <citation type="submission" date="2014-06" db="EMBL/GenBank/DDBJ databases">
        <authorList>
            <person name="Swart Estienne"/>
        </authorList>
    </citation>
    <scope>NUCLEOTIDE SEQUENCE [LARGE SCALE GENOMIC DNA]</scope>
    <source>
        <strain evidence="2 3">130c</strain>
    </source>
</reference>
<evidence type="ECO:0000256" key="1">
    <source>
        <dbReference type="SAM" id="MobiDB-lite"/>
    </source>
</evidence>
<feature type="region of interest" description="Disordered" evidence="1">
    <location>
        <begin position="175"/>
        <end position="206"/>
    </location>
</feature>
<feature type="region of interest" description="Disordered" evidence="1">
    <location>
        <begin position="128"/>
        <end position="148"/>
    </location>
</feature>
<dbReference type="Proteomes" id="UP000039865">
    <property type="component" value="Unassembled WGS sequence"/>
</dbReference>
<proteinExistence type="predicted"/>
<feature type="compositionally biased region" description="Low complexity" evidence="1">
    <location>
        <begin position="179"/>
        <end position="192"/>
    </location>
</feature>
<evidence type="ECO:0000313" key="2">
    <source>
        <dbReference type="EMBL" id="CDW80267.1"/>
    </source>
</evidence>
<feature type="compositionally biased region" description="Polar residues" evidence="1">
    <location>
        <begin position="74"/>
        <end position="84"/>
    </location>
</feature>
<gene>
    <name evidence="2" type="primary">Contig4170.g4455</name>
    <name evidence="2" type="ORF">STYLEM_9263</name>
</gene>
<sequence>MPLIKKENFKDFKNASKQIYESPFLIQESSNTTLTNNQIETAATMYGGSIQGPSSNSGFETPARQTRETRDSNEFTSISSQQHRNQSRESALAGQYIDNSQIFPNQEASQKNSGNKFFTKQEILYESKESQSNQQNQDQARKTHFQVQNRESQALLQIQQNSNLFMTMRAYNMKKGRRSSNSYQSNASSSSRAQEEQDNAGTENMEDKFSNAGTLINSSLMNSEKIAITNETSCITSSDPRMEMKVNSKQTGRVVPQVLGINVQKFPPGFFSENMMDTRQRKQKSIDRINNQNLSIKNGDSNSINLLSKIESQKELSNFLNSEMMPIVKEMPSLKEVRSEKILNPEIQKAHRKLKIIGKQTINSDLLQDMNNQINSSATRSLINQSRFDQTLNSNPSSIIKFDVNQQLKIHKVKSEPNLKKYSKAVKTNLPPLINKNFFTANQDNQQSLKGFEDQLQIINLSGKSNTKLIAIPKMREASQQEQVRPYKYQEPKPQYRQQSAPMPPEAMLKKKDEKDINNFLDGNDFHKIQMTITRKDDNVQSIFKNQKIFKNPVITQNDNSQNKYESLSKIIDNSKFLSRIQEKNSSYFPLSKQTSPKYNNMPALITIHNKVNNINFNSNIGGQQIPLSEQNSLKNLNDINQILLHQKQIKKILLGSNSQQALQNSKTIERDQETSRKQIKKINIKPQKQRLLPSLRNDQQQFTVKDNNEPQNLPQMLTTFGPTQNQPSKLSIFQQQYIGNAPSRREQSLSSNEETKTPLHVNQQQNSQQDDVEMTFGFIGHSNMGNTVSSSMMRESTSGYSITNANNTNSSQNKVFGTTFLKSLQETSNKTHQQQLSKFNKNEISSINQNTISQ</sequence>
<dbReference type="InParanoid" id="A0A078AFG8"/>
<name>A0A078AFG8_STYLE</name>
<feature type="region of interest" description="Disordered" evidence="1">
    <location>
        <begin position="46"/>
        <end position="90"/>
    </location>
</feature>